<feature type="chain" id="PRO_5021224294" evidence="4">
    <location>
        <begin position="22"/>
        <end position="147"/>
    </location>
</feature>
<keyword evidence="7" id="KW-1185">Reference proteome</keyword>
<dbReference type="EMBL" id="SRLO01000115">
    <property type="protein sequence ID" value="TNN74363.1"/>
    <property type="molecule type" value="Genomic_DNA"/>
</dbReference>
<dbReference type="PROSITE" id="PS00287">
    <property type="entry name" value="CYSTATIN"/>
    <property type="match status" value="1"/>
</dbReference>
<evidence type="ECO:0000313" key="6">
    <source>
        <dbReference type="EMBL" id="TNN74363.1"/>
    </source>
</evidence>
<feature type="signal peptide" evidence="4">
    <location>
        <begin position="1"/>
        <end position="21"/>
    </location>
</feature>
<dbReference type="SUPFAM" id="SSF54403">
    <property type="entry name" value="Cystatin/monellin"/>
    <property type="match status" value="1"/>
</dbReference>
<feature type="domain" description="Cystatin" evidence="5">
    <location>
        <begin position="21"/>
        <end position="118"/>
    </location>
</feature>
<dbReference type="GO" id="GO:0004869">
    <property type="term" value="F:cysteine-type endopeptidase inhibitor activity"/>
    <property type="evidence" value="ECO:0007669"/>
    <property type="project" value="InterPro"/>
</dbReference>
<dbReference type="Proteomes" id="UP000314294">
    <property type="component" value="Unassembled WGS sequence"/>
</dbReference>
<dbReference type="OrthoDB" id="1908104at2759"/>
<dbReference type="PANTHER" id="PTHR46186">
    <property type="entry name" value="CYSTATIN"/>
    <property type="match status" value="1"/>
</dbReference>
<dbReference type="Pfam" id="PF00031">
    <property type="entry name" value="Cystatin"/>
    <property type="match status" value="1"/>
</dbReference>
<accession>A0A4Z2IB47</accession>
<gene>
    <name evidence="6" type="primary">CYT_0</name>
    <name evidence="6" type="ORF">EYF80_015446</name>
</gene>
<keyword evidence="4" id="KW-0732">Signal</keyword>
<protein>
    <submittedName>
        <fullName evidence="6">Cystatin</fullName>
    </submittedName>
</protein>
<organism evidence="6 7">
    <name type="scientific">Liparis tanakae</name>
    <name type="common">Tanaka's snailfish</name>
    <dbReference type="NCBI Taxonomy" id="230148"/>
    <lineage>
        <taxon>Eukaryota</taxon>
        <taxon>Metazoa</taxon>
        <taxon>Chordata</taxon>
        <taxon>Craniata</taxon>
        <taxon>Vertebrata</taxon>
        <taxon>Euteleostomi</taxon>
        <taxon>Actinopterygii</taxon>
        <taxon>Neopterygii</taxon>
        <taxon>Teleostei</taxon>
        <taxon>Neoteleostei</taxon>
        <taxon>Acanthomorphata</taxon>
        <taxon>Eupercaria</taxon>
        <taxon>Perciformes</taxon>
        <taxon>Cottioidei</taxon>
        <taxon>Cottales</taxon>
        <taxon>Liparidae</taxon>
        <taxon>Liparis</taxon>
    </lineage>
</organism>
<dbReference type="GO" id="GO:0005737">
    <property type="term" value="C:cytoplasm"/>
    <property type="evidence" value="ECO:0007669"/>
    <property type="project" value="TreeGrafter"/>
</dbReference>
<dbReference type="SMART" id="SM00043">
    <property type="entry name" value="CY"/>
    <property type="match status" value="1"/>
</dbReference>
<comment type="caution">
    <text evidence="6">The sequence shown here is derived from an EMBL/GenBank/DDBJ whole genome shotgun (WGS) entry which is preliminary data.</text>
</comment>
<sequence>MMWKIALFVLALVATVGSVGSMTGGFTDLDSNDEGVRNALSFSVVQHNRNSNDMFLSQVAEVIKAERQVVSGYKYRLTVRMAKTPCRKGGAEEVCEIHQDPANAQNQSSPRGDSQSSGIINSSSCRTLAVCHLMTLEGIPNLPSVDR</sequence>
<evidence type="ECO:0000256" key="1">
    <source>
        <dbReference type="ARBA" id="ARBA00009403"/>
    </source>
</evidence>
<evidence type="ECO:0000259" key="5">
    <source>
        <dbReference type="SMART" id="SM00043"/>
    </source>
</evidence>
<keyword evidence="2" id="KW-1015">Disulfide bond</keyword>
<dbReference type="InterPro" id="IPR046350">
    <property type="entry name" value="Cystatin_sf"/>
</dbReference>
<evidence type="ECO:0000313" key="7">
    <source>
        <dbReference type="Proteomes" id="UP000314294"/>
    </source>
</evidence>
<evidence type="ECO:0000256" key="4">
    <source>
        <dbReference type="SAM" id="SignalP"/>
    </source>
</evidence>
<dbReference type="FunFam" id="3.10.450.10:FF:000004">
    <property type="entry name" value="Cystatin C"/>
    <property type="match status" value="1"/>
</dbReference>
<evidence type="ECO:0000256" key="3">
    <source>
        <dbReference type="SAM" id="MobiDB-lite"/>
    </source>
</evidence>
<dbReference type="CDD" id="cd00042">
    <property type="entry name" value="CY"/>
    <property type="match status" value="1"/>
</dbReference>
<feature type="compositionally biased region" description="Polar residues" evidence="3">
    <location>
        <begin position="102"/>
        <end position="113"/>
    </location>
</feature>
<proteinExistence type="inferred from homology"/>
<dbReference type="AlphaFoldDB" id="A0A4Z2IB47"/>
<dbReference type="InterPro" id="IPR018073">
    <property type="entry name" value="Prot_inh_cystat_CS"/>
</dbReference>
<dbReference type="PANTHER" id="PTHR46186:SF12">
    <property type="entry name" value="CYSTATIN C (AMYLOID ANGIOPATHY AND CEREBRAL HEMORRHAGE)-RELATED"/>
    <property type="match status" value="1"/>
</dbReference>
<reference evidence="6 7" key="1">
    <citation type="submission" date="2019-03" db="EMBL/GenBank/DDBJ databases">
        <title>First draft genome of Liparis tanakae, snailfish: a comprehensive survey of snailfish specific genes.</title>
        <authorList>
            <person name="Kim W."/>
            <person name="Song I."/>
            <person name="Jeong J.-H."/>
            <person name="Kim D."/>
            <person name="Kim S."/>
            <person name="Ryu S."/>
            <person name="Song J.Y."/>
            <person name="Lee S.K."/>
        </authorList>
    </citation>
    <scope>NUCLEOTIDE SEQUENCE [LARGE SCALE GENOMIC DNA]</scope>
    <source>
        <tissue evidence="6">Muscle</tissue>
    </source>
</reference>
<dbReference type="InterPro" id="IPR000010">
    <property type="entry name" value="Cystatin_dom"/>
</dbReference>
<feature type="region of interest" description="Disordered" evidence="3">
    <location>
        <begin position="100"/>
        <end position="119"/>
    </location>
</feature>
<name>A0A4Z2IB47_9TELE</name>
<dbReference type="Gene3D" id="3.10.450.10">
    <property type="match status" value="1"/>
</dbReference>
<evidence type="ECO:0000256" key="2">
    <source>
        <dbReference type="ARBA" id="ARBA00023157"/>
    </source>
</evidence>
<comment type="similarity">
    <text evidence="1">Belongs to the cystatin family.</text>
</comment>
<dbReference type="GO" id="GO:0031982">
    <property type="term" value="C:vesicle"/>
    <property type="evidence" value="ECO:0007669"/>
    <property type="project" value="TreeGrafter"/>
</dbReference>
<dbReference type="GO" id="GO:0005615">
    <property type="term" value="C:extracellular space"/>
    <property type="evidence" value="ECO:0007669"/>
    <property type="project" value="TreeGrafter"/>
</dbReference>